<reference evidence="2" key="1">
    <citation type="journal article" date="2023" name="bioRxiv">
        <title>Scaffold-level genome assemblies of two parasitoid biocontrol wasps reveal the parthenogenesis mechanism and an associated novel virus.</title>
        <authorList>
            <person name="Inwood S."/>
            <person name="Skelly J."/>
            <person name="Guhlin J."/>
            <person name="Harrop T."/>
            <person name="Goldson S."/>
            <person name="Dearden P."/>
        </authorList>
    </citation>
    <scope>NUCLEOTIDE SEQUENCE</scope>
    <source>
        <strain evidence="2">Irish</strain>
        <tissue evidence="2">Whole body</tissue>
    </source>
</reference>
<comment type="caution">
    <text evidence="2">The sequence shown here is derived from an EMBL/GenBank/DDBJ whole genome shotgun (WGS) entry which is preliminary data.</text>
</comment>
<keyword evidence="1" id="KW-0175">Coiled coil</keyword>
<sequence>MHCDFTENLEILNAYCNFTETNNQFPITGFRNLQNLFFELNFLGDYRRKIIITFRERLKGVNRNGRDNDIGKSEVRKYMKDRKIEAYAQLLRNDLQEAIKNNKQADREKKELKLTENKGIKDRYTIKEQDFEKFMTENQTESEKLIESDLNKMEKKTNKRYRNNEGSENTENKMIKKGDVKENEEKLLRTNKGLEENESDSENSDMIIDDIKEIADKNGKNWVQSTPEQIKEKANVTSKVIDQS</sequence>
<feature type="coiled-coil region" evidence="1">
    <location>
        <begin position="88"/>
        <end position="115"/>
    </location>
</feature>
<evidence type="ECO:0000313" key="3">
    <source>
        <dbReference type="Proteomes" id="UP001168990"/>
    </source>
</evidence>
<name>A0AA39C3N7_9HYME</name>
<dbReference type="EMBL" id="JAQQBS010001759">
    <property type="protein sequence ID" value="KAK0157009.1"/>
    <property type="molecule type" value="Genomic_DNA"/>
</dbReference>
<dbReference type="Proteomes" id="UP001168990">
    <property type="component" value="Unassembled WGS sequence"/>
</dbReference>
<keyword evidence="3" id="KW-1185">Reference proteome</keyword>
<organism evidence="2 3">
    <name type="scientific">Microctonus aethiopoides</name>
    <dbReference type="NCBI Taxonomy" id="144406"/>
    <lineage>
        <taxon>Eukaryota</taxon>
        <taxon>Metazoa</taxon>
        <taxon>Ecdysozoa</taxon>
        <taxon>Arthropoda</taxon>
        <taxon>Hexapoda</taxon>
        <taxon>Insecta</taxon>
        <taxon>Pterygota</taxon>
        <taxon>Neoptera</taxon>
        <taxon>Endopterygota</taxon>
        <taxon>Hymenoptera</taxon>
        <taxon>Apocrita</taxon>
        <taxon>Ichneumonoidea</taxon>
        <taxon>Braconidae</taxon>
        <taxon>Euphorinae</taxon>
        <taxon>Microctonus</taxon>
    </lineage>
</organism>
<proteinExistence type="predicted"/>
<dbReference type="AlphaFoldDB" id="A0AA39C3N7"/>
<reference evidence="2" key="2">
    <citation type="submission" date="2023-03" db="EMBL/GenBank/DDBJ databases">
        <authorList>
            <person name="Inwood S.N."/>
            <person name="Skelly J.G."/>
            <person name="Guhlin J."/>
            <person name="Harrop T.W.R."/>
            <person name="Goldson S.G."/>
            <person name="Dearden P.K."/>
        </authorList>
    </citation>
    <scope>NUCLEOTIDE SEQUENCE</scope>
    <source>
        <strain evidence="2">Irish</strain>
        <tissue evidence="2">Whole body</tissue>
    </source>
</reference>
<gene>
    <name evidence="2" type="ORF">PV328_012014</name>
</gene>
<protein>
    <submittedName>
        <fullName evidence="2">Uncharacterized protein</fullName>
    </submittedName>
</protein>
<accession>A0AA39C3N7</accession>
<evidence type="ECO:0000313" key="2">
    <source>
        <dbReference type="EMBL" id="KAK0157009.1"/>
    </source>
</evidence>
<evidence type="ECO:0000256" key="1">
    <source>
        <dbReference type="SAM" id="Coils"/>
    </source>
</evidence>